<dbReference type="Proteomes" id="UP001500218">
    <property type="component" value="Unassembled WGS sequence"/>
</dbReference>
<feature type="domain" description="4Fe-4S ferredoxin-type" evidence="9">
    <location>
        <begin position="100"/>
        <end position="128"/>
    </location>
</feature>
<dbReference type="Pfam" id="PF13459">
    <property type="entry name" value="Fer4_15"/>
    <property type="match status" value="1"/>
</dbReference>
<dbReference type="InterPro" id="IPR017896">
    <property type="entry name" value="4Fe4S_Fe-S-bd"/>
</dbReference>
<dbReference type="SUPFAM" id="SSF54862">
    <property type="entry name" value="4Fe-4S ferredoxins"/>
    <property type="match status" value="1"/>
</dbReference>
<evidence type="ECO:0000256" key="3">
    <source>
        <dbReference type="ARBA" id="ARBA00022485"/>
    </source>
</evidence>
<reference evidence="10 11" key="1">
    <citation type="journal article" date="2019" name="Int. J. Syst. Evol. Microbiol.">
        <title>The Global Catalogue of Microorganisms (GCM) 10K type strain sequencing project: providing services to taxonomists for standard genome sequencing and annotation.</title>
        <authorList>
            <consortium name="The Broad Institute Genomics Platform"/>
            <consortium name="The Broad Institute Genome Sequencing Center for Infectious Disease"/>
            <person name="Wu L."/>
            <person name="Ma J."/>
        </authorList>
    </citation>
    <scope>NUCLEOTIDE SEQUENCE [LARGE SCALE GENOMIC DNA]</scope>
    <source>
        <strain evidence="10 11">JCM 13250</strain>
    </source>
</reference>
<comment type="function">
    <text evidence="8">Ferredoxins are iron-sulfur proteins that transfer electrons in a wide variety of metabolic reactions.</text>
</comment>
<gene>
    <name evidence="10" type="ORF">GCM10009682_14670</name>
</gene>
<keyword evidence="7 8" id="KW-0411">Iron-sulfur</keyword>
<keyword evidence="2 8" id="KW-0813">Transport</keyword>
<evidence type="ECO:0000256" key="2">
    <source>
        <dbReference type="ARBA" id="ARBA00022448"/>
    </source>
</evidence>
<sequence>MPWALGQLPPHQGEFLLEERDLRGEIVGLPLPAFGASIRVLTACHVPPPRGVLPDAAGAASCSRAINTNRSGGGLDLPEAAVARSLSPCGTVEHVTREPLRVWVDQDLCTGDGLCVQYAPEVFEFDIDGLAYVKGTDGELQTSPGSQVDVPDHLHLEIIDAAKECPGDCIHVQRASDGVAVAGPNAD</sequence>
<evidence type="ECO:0000256" key="1">
    <source>
        <dbReference type="ARBA" id="ARBA00001966"/>
    </source>
</evidence>
<organism evidence="10 11">
    <name type="scientific">Luedemannella flava</name>
    <dbReference type="NCBI Taxonomy" id="349316"/>
    <lineage>
        <taxon>Bacteria</taxon>
        <taxon>Bacillati</taxon>
        <taxon>Actinomycetota</taxon>
        <taxon>Actinomycetes</taxon>
        <taxon>Micromonosporales</taxon>
        <taxon>Micromonosporaceae</taxon>
        <taxon>Luedemannella</taxon>
    </lineage>
</organism>
<keyword evidence="11" id="KW-1185">Reference proteome</keyword>
<evidence type="ECO:0000256" key="6">
    <source>
        <dbReference type="ARBA" id="ARBA00023004"/>
    </source>
</evidence>
<dbReference type="InterPro" id="IPR001080">
    <property type="entry name" value="3Fe4S_ferredoxin"/>
</dbReference>
<evidence type="ECO:0000256" key="7">
    <source>
        <dbReference type="ARBA" id="ARBA00023014"/>
    </source>
</evidence>
<evidence type="ECO:0000256" key="8">
    <source>
        <dbReference type="RuleBase" id="RU368020"/>
    </source>
</evidence>
<dbReference type="EMBL" id="BAAALT010000034">
    <property type="protein sequence ID" value="GAA1793858.1"/>
    <property type="molecule type" value="Genomic_DNA"/>
</dbReference>
<dbReference type="PROSITE" id="PS51379">
    <property type="entry name" value="4FE4S_FER_2"/>
    <property type="match status" value="1"/>
</dbReference>
<evidence type="ECO:0000256" key="5">
    <source>
        <dbReference type="ARBA" id="ARBA00022982"/>
    </source>
</evidence>
<evidence type="ECO:0000313" key="11">
    <source>
        <dbReference type="Proteomes" id="UP001500218"/>
    </source>
</evidence>
<evidence type="ECO:0000259" key="9">
    <source>
        <dbReference type="PROSITE" id="PS51379"/>
    </source>
</evidence>
<dbReference type="PANTHER" id="PTHR39163:SF1">
    <property type="entry name" value="FERREDOXIN"/>
    <property type="match status" value="1"/>
</dbReference>
<protein>
    <recommendedName>
        <fullName evidence="8">Ferredoxin</fullName>
    </recommendedName>
</protein>
<dbReference type="InterPro" id="IPR052395">
    <property type="entry name" value="ET_Ferredoxin"/>
</dbReference>
<comment type="cofactor">
    <cofactor evidence="1">
        <name>[4Fe-4S] cluster</name>
        <dbReference type="ChEBI" id="CHEBI:49883"/>
    </cofactor>
</comment>
<proteinExistence type="predicted"/>
<name>A0ABN2LMM1_9ACTN</name>
<keyword evidence="6 8" id="KW-0408">Iron</keyword>
<keyword evidence="4 8" id="KW-0479">Metal-binding</keyword>
<accession>A0ABN2LMM1</accession>
<evidence type="ECO:0000313" key="10">
    <source>
        <dbReference type="EMBL" id="GAA1793858.1"/>
    </source>
</evidence>
<comment type="caution">
    <text evidence="10">The sequence shown here is derived from an EMBL/GenBank/DDBJ whole genome shotgun (WGS) entry which is preliminary data.</text>
</comment>
<keyword evidence="5 8" id="KW-0249">Electron transport</keyword>
<keyword evidence="3" id="KW-0004">4Fe-4S</keyword>
<dbReference type="Gene3D" id="3.30.70.20">
    <property type="match status" value="1"/>
</dbReference>
<dbReference type="PRINTS" id="PR00352">
    <property type="entry name" value="3FE4SFRDOXIN"/>
</dbReference>
<dbReference type="PANTHER" id="PTHR39163">
    <property type="entry name" value="FERREDOXIN"/>
    <property type="match status" value="1"/>
</dbReference>
<evidence type="ECO:0000256" key="4">
    <source>
        <dbReference type="ARBA" id="ARBA00022723"/>
    </source>
</evidence>